<evidence type="ECO:0000313" key="1">
    <source>
        <dbReference type="EMBL" id="MBD1549575.1"/>
    </source>
</evidence>
<dbReference type="InterPro" id="IPR012349">
    <property type="entry name" value="Split_barrel_FMN-bd"/>
</dbReference>
<sequence length="323" mass="35382">MDQEKTAFHAGEIAVQERAHGSGADWRRAVSRVFRDAMPDQHRAFFESLPVLFLGLLDKKGRVWATPVLGAPGFVRSPDARTLSVEAVPALSDELALDLADGAKAGVLGLESHTRRRNRLNGTIAETRTDGFDIVAGQSFGNCPQYIQARVFDWRGGRDEPVEVTHLSGLTDEARMLVERADTFFIASRAPELTDDPRDGVDISHRGGRPGFLGVTGHGALSFPDFKGNRFFNTLGNIEADGRVGLFVPDFETGEALFVTGRAAIDWSSDRSEGFAGARRIVDVMPEEILHARNVFPVKGLLLESWPALEATGTWAEARKRSR</sequence>
<dbReference type="Proteomes" id="UP000598467">
    <property type="component" value="Unassembled WGS sequence"/>
</dbReference>
<protein>
    <submittedName>
        <fullName evidence="1">Pyridoxamine 5'-phosphate oxidase</fullName>
    </submittedName>
</protein>
<gene>
    <name evidence="1" type="ORF">HK439_25245</name>
</gene>
<organism evidence="1 2">
    <name type="scientific">Roseibium aggregatum</name>
    <dbReference type="NCBI Taxonomy" id="187304"/>
    <lineage>
        <taxon>Bacteria</taxon>
        <taxon>Pseudomonadati</taxon>
        <taxon>Pseudomonadota</taxon>
        <taxon>Alphaproteobacteria</taxon>
        <taxon>Hyphomicrobiales</taxon>
        <taxon>Stappiaceae</taxon>
        <taxon>Roseibium</taxon>
    </lineage>
</organism>
<dbReference type="RefSeq" id="WP_190294266.1">
    <property type="nucleotide sequence ID" value="NZ_JABFCZ010000044.1"/>
</dbReference>
<dbReference type="EMBL" id="JABFCZ010000044">
    <property type="protein sequence ID" value="MBD1549575.1"/>
    <property type="molecule type" value="Genomic_DNA"/>
</dbReference>
<evidence type="ECO:0000313" key="2">
    <source>
        <dbReference type="Proteomes" id="UP000598467"/>
    </source>
</evidence>
<reference evidence="1" key="1">
    <citation type="submission" date="2020-05" db="EMBL/GenBank/DDBJ databases">
        <title>Identification of trans-AT polyketide cluster in two marine bacteria, producers of a novel glutaramide-containing polyketide sesbanimide D and analogs.</title>
        <authorList>
            <person name="Kacar D."/>
            <person name="Rodriguez P."/>
            <person name="Canedo L."/>
            <person name="Gonzalez E."/>
            <person name="Galan B."/>
            <person name="De La Calle F."/>
            <person name="Garcia J.L."/>
        </authorList>
    </citation>
    <scope>NUCLEOTIDE SEQUENCE</scope>
    <source>
        <strain evidence="1">PHM038</strain>
    </source>
</reference>
<dbReference type="Gene3D" id="2.30.110.10">
    <property type="entry name" value="Electron Transport, Fmn-binding Protein, Chain A"/>
    <property type="match status" value="1"/>
</dbReference>
<comment type="caution">
    <text evidence="1">The sequence shown here is derived from an EMBL/GenBank/DDBJ whole genome shotgun (WGS) entry which is preliminary data.</text>
</comment>
<accession>A0A926P475</accession>
<name>A0A926P475_9HYPH</name>
<dbReference type="AlphaFoldDB" id="A0A926P475"/>
<dbReference type="PANTHER" id="PTHR42815">
    <property type="entry name" value="FAD-BINDING, PUTATIVE (AFU_ORTHOLOGUE AFUA_6G07600)-RELATED"/>
    <property type="match status" value="1"/>
</dbReference>
<proteinExistence type="predicted"/>
<dbReference type="PANTHER" id="PTHR42815:SF2">
    <property type="entry name" value="FAD-BINDING, PUTATIVE (AFU_ORTHOLOGUE AFUA_6G07600)-RELATED"/>
    <property type="match status" value="1"/>
</dbReference>
<dbReference type="SUPFAM" id="SSF50475">
    <property type="entry name" value="FMN-binding split barrel"/>
    <property type="match status" value="1"/>
</dbReference>